<name>A0AAE0T7S4_9BIVA</name>
<reference evidence="2" key="3">
    <citation type="submission" date="2023-05" db="EMBL/GenBank/DDBJ databases">
        <authorList>
            <person name="Smith C.H."/>
        </authorList>
    </citation>
    <scope>NUCLEOTIDE SEQUENCE</scope>
    <source>
        <strain evidence="2">CHS0354</strain>
        <tissue evidence="2">Mantle</tissue>
    </source>
</reference>
<evidence type="ECO:0000313" key="3">
    <source>
        <dbReference type="Proteomes" id="UP001195483"/>
    </source>
</evidence>
<organism evidence="2 3">
    <name type="scientific">Potamilus streckersoni</name>
    <dbReference type="NCBI Taxonomy" id="2493646"/>
    <lineage>
        <taxon>Eukaryota</taxon>
        <taxon>Metazoa</taxon>
        <taxon>Spiralia</taxon>
        <taxon>Lophotrochozoa</taxon>
        <taxon>Mollusca</taxon>
        <taxon>Bivalvia</taxon>
        <taxon>Autobranchia</taxon>
        <taxon>Heteroconchia</taxon>
        <taxon>Palaeoheterodonta</taxon>
        <taxon>Unionida</taxon>
        <taxon>Unionoidea</taxon>
        <taxon>Unionidae</taxon>
        <taxon>Ambleminae</taxon>
        <taxon>Lampsilini</taxon>
        <taxon>Potamilus</taxon>
    </lineage>
</organism>
<dbReference type="AlphaFoldDB" id="A0AAE0T7S4"/>
<reference evidence="2" key="1">
    <citation type="journal article" date="2021" name="Genome Biol. Evol.">
        <title>A High-Quality Reference Genome for a Parasitic Bivalve with Doubly Uniparental Inheritance (Bivalvia: Unionida).</title>
        <authorList>
            <person name="Smith C.H."/>
        </authorList>
    </citation>
    <scope>NUCLEOTIDE SEQUENCE</scope>
    <source>
        <strain evidence="2">CHS0354</strain>
    </source>
</reference>
<proteinExistence type="predicted"/>
<comment type="caution">
    <text evidence="2">The sequence shown here is derived from an EMBL/GenBank/DDBJ whole genome shotgun (WGS) entry which is preliminary data.</text>
</comment>
<evidence type="ECO:0000313" key="2">
    <source>
        <dbReference type="EMBL" id="KAK3605331.1"/>
    </source>
</evidence>
<keyword evidence="1" id="KW-0732">Signal</keyword>
<dbReference type="SUPFAM" id="SSF58113">
    <property type="entry name" value="Apolipoprotein A-I"/>
    <property type="match status" value="1"/>
</dbReference>
<keyword evidence="3" id="KW-1185">Reference proteome</keyword>
<sequence>MKFPALALCLLLAIGSNAFLLSDLQALGDKLSSAFQTTVSTLKPTAETLGSQLLTTLQTTGSQLLSQGLQSLLFGAMNVLHGTANPPAAKRNLFGELSQTLQNVQSGAQNLLTHEVDGLQRFFSGALGKLQELANLVPHLGSEQLAHFGQAVDQVVAQHSAGADSFLQQLVNGLKAQVASALHLNENKRALPVELDHLANSLLQSFTPKVEELKQVVSRFGEILKQSVQQLAAHFVTHSSSLESKFEGVLAQLVPALQGEH</sequence>
<feature type="chain" id="PRO_5042062891" description="Apolipoprotein A-IV" evidence="1">
    <location>
        <begin position="19"/>
        <end position="261"/>
    </location>
</feature>
<dbReference type="EMBL" id="JAEAOA010001975">
    <property type="protein sequence ID" value="KAK3605331.1"/>
    <property type="molecule type" value="Genomic_DNA"/>
</dbReference>
<evidence type="ECO:0000256" key="1">
    <source>
        <dbReference type="SAM" id="SignalP"/>
    </source>
</evidence>
<accession>A0AAE0T7S4</accession>
<evidence type="ECO:0008006" key="4">
    <source>
        <dbReference type="Google" id="ProtNLM"/>
    </source>
</evidence>
<dbReference type="Proteomes" id="UP001195483">
    <property type="component" value="Unassembled WGS sequence"/>
</dbReference>
<protein>
    <recommendedName>
        <fullName evidence="4">Apolipoprotein A-IV</fullName>
    </recommendedName>
</protein>
<reference evidence="2" key="2">
    <citation type="journal article" date="2021" name="Genome Biol. Evol.">
        <title>Developing a high-quality reference genome for a parasitic bivalve with doubly uniparental inheritance (Bivalvia: Unionida).</title>
        <authorList>
            <person name="Smith C.H."/>
        </authorList>
    </citation>
    <scope>NUCLEOTIDE SEQUENCE</scope>
    <source>
        <strain evidence="2">CHS0354</strain>
        <tissue evidence="2">Mantle</tissue>
    </source>
</reference>
<gene>
    <name evidence="2" type="ORF">CHS0354_033820</name>
</gene>
<feature type="signal peptide" evidence="1">
    <location>
        <begin position="1"/>
        <end position="18"/>
    </location>
</feature>